<organism evidence="3 4">
    <name type="scientific">Arctia plantaginis</name>
    <name type="common">Wood tiger moth</name>
    <name type="synonym">Phalaena plantaginis</name>
    <dbReference type="NCBI Taxonomy" id="874455"/>
    <lineage>
        <taxon>Eukaryota</taxon>
        <taxon>Metazoa</taxon>
        <taxon>Ecdysozoa</taxon>
        <taxon>Arthropoda</taxon>
        <taxon>Hexapoda</taxon>
        <taxon>Insecta</taxon>
        <taxon>Pterygota</taxon>
        <taxon>Neoptera</taxon>
        <taxon>Endopterygota</taxon>
        <taxon>Lepidoptera</taxon>
        <taxon>Glossata</taxon>
        <taxon>Ditrysia</taxon>
        <taxon>Noctuoidea</taxon>
        <taxon>Erebidae</taxon>
        <taxon>Arctiinae</taxon>
        <taxon>Arctia</taxon>
    </lineage>
</organism>
<feature type="region of interest" description="Disordered" evidence="1">
    <location>
        <begin position="510"/>
        <end position="536"/>
    </location>
</feature>
<dbReference type="PANTHER" id="PTHR19303">
    <property type="entry name" value="TRANSPOSON"/>
    <property type="match status" value="1"/>
</dbReference>
<feature type="region of interest" description="Disordered" evidence="1">
    <location>
        <begin position="458"/>
        <end position="495"/>
    </location>
</feature>
<sequence length="655" mass="74000">MGRNTLGRERRKKGAIPPEAMQKGIELHLNTGLSIRKSAEASNIPYPTLRRYILKYVKDPSTRLEPHYNASKVFTDQQEDSIKEYILDCANKFYGLTSKDSRRIAYQMAAINKIDMPSSWQTHEMAGRDWMRGFRARHPELSIKKPEACSMARATAFNKHNVQKFFDNLKEVYNRTPSFANGSRVYNLDETSTTTVQRPQKVLAVKGSNVCKVTSGERGILYTSASKDNPALLILDNHESHLSIEALDVARASGVTVLTLHPHTTARMQPLDVGLNGPFKSYYNAAIDSWLLCNPGKTLSIYNVAECVGIAYMRAMTPVNITQAFKKCGIFPFDDKIFTDIDFLPSEVTNRPAPKNETDAEVDFQKPDINERCGSPSILTPAFYGDNDETDADIENIIEEYHYSTPVPSTSYVRQPSPSVVDNEDVSSTKKTNSPEVFGIPNNFISPKIFRPPLKAEPRKNRFKRKAGKSMIATDTPEKNALAENKNPKQNKTRKRANVVKVTLFESSHKRVKSDTSSDEEDEFISSDSSSGGENFLDQSEEEEVLLCDNFPPLLRKPRVEDYVIIAFTTKKSKVYYIAQILEELEGEECDYYVSYFKLKNKVTQTFSLPLEPDTAGVNRKDITYILPPPITQGTARRQATYKFPVDMSLLNLRY</sequence>
<feature type="domain" description="DDE-1" evidence="2">
    <location>
        <begin position="226"/>
        <end position="325"/>
    </location>
</feature>
<dbReference type="InterPro" id="IPR004875">
    <property type="entry name" value="DDE_SF_endonuclease_dom"/>
</dbReference>
<dbReference type="AlphaFoldDB" id="A0A8S1B8G1"/>
<feature type="compositionally biased region" description="Polar residues" evidence="1">
    <location>
        <begin position="408"/>
        <end position="420"/>
    </location>
</feature>
<name>A0A8S1B8G1_ARCPL</name>
<dbReference type="EMBL" id="CADEBC010000561">
    <property type="protein sequence ID" value="CAB3254078.1"/>
    <property type="molecule type" value="Genomic_DNA"/>
</dbReference>
<comment type="caution">
    <text evidence="3">The sequence shown here is derived from an EMBL/GenBank/DDBJ whole genome shotgun (WGS) entry which is preliminary data.</text>
</comment>
<dbReference type="Pfam" id="PF03184">
    <property type="entry name" value="DDE_1"/>
    <property type="match status" value="1"/>
</dbReference>
<evidence type="ECO:0000313" key="3">
    <source>
        <dbReference type="EMBL" id="CAB3254078.1"/>
    </source>
</evidence>
<dbReference type="Proteomes" id="UP000494106">
    <property type="component" value="Unassembled WGS sequence"/>
</dbReference>
<evidence type="ECO:0000259" key="2">
    <source>
        <dbReference type="Pfam" id="PF03184"/>
    </source>
</evidence>
<dbReference type="PANTHER" id="PTHR19303:SF71">
    <property type="entry name" value="ZINC FINGER PHD-TYPE DOMAIN-CONTAINING PROTEIN"/>
    <property type="match status" value="1"/>
</dbReference>
<dbReference type="OrthoDB" id="4327074at2759"/>
<accession>A0A8S1B8G1</accession>
<dbReference type="InterPro" id="IPR050863">
    <property type="entry name" value="CenT-Element_Derived"/>
</dbReference>
<feature type="region of interest" description="Disordered" evidence="1">
    <location>
        <begin position="408"/>
        <end position="435"/>
    </location>
</feature>
<gene>
    <name evidence="3" type="ORF">APLA_LOCUS14428</name>
</gene>
<protein>
    <recommendedName>
        <fullName evidence="2">DDE-1 domain-containing protein</fullName>
    </recommendedName>
</protein>
<dbReference type="GO" id="GO:0003677">
    <property type="term" value="F:DNA binding"/>
    <property type="evidence" value="ECO:0007669"/>
    <property type="project" value="TreeGrafter"/>
</dbReference>
<evidence type="ECO:0000256" key="1">
    <source>
        <dbReference type="SAM" id="MobiDB-lite"/>
    </source>
</evidence>
<proteinExistence type="predicted"/>
<evidence type="ECO:0000313" key="4">
    <source>
        <dbReference type="Proteomes" id="UP000494106"/>
    </source>
</evidence>
<reference evidence="3 4" key="1">
    <citation type="submission" date="2020-04" db="EMBL/GenBank/DDBJ databases">
        <authorList>
            <person name="Wallbank WR R."/>
            <person name="Pardo Diaz C."/>
            <person name="Kozak K."/>
            <person name="Martin S."/>
            <person name="Jiggins C."/>
            <person name="Moest M."/>
            <person name="Warren A I."/>
            <person name="Byers J.R.P. K."/>
            <person name="Montejo-Kovacevich G."/>
            <person name="Yen C E."/>
        </authorList>
    </citation>
    <scope>NUCLEOTIDE SEQUENCE [LARGE SCALE GENOMIC DNA]</scope>
</reference>
<feature type="region of interest" description="Disordered" evidence="1">
    <location>
        <begin position="1"/>
        <end position="21"/>
    </location>
</feature>
<keyword evidence="4" id="KW-1185">Reference proteome</keyword>
<dbReference type="GO" id="GO:0005634">
    <property type="term" value="C:nucleus"/>
    <property type="evidence" value="ECO:0007669"/>
    <property type="project" value="TreeGrafter"/>
</dbReference>